<organism evidence="1 2">
    <name type="scientific">Flavobacterium palustre</name>
    <dbReference type="NCBI Taxonomy" id="1476463"/>
    <lineage>
        <taxon>Bacteria</taxon>
        <taxon>Pseudomonadati</taxon>
        <taxon>Bacteroidota</taxon>
        <taxon>Flavobacteriia</taxon>
        <taxon>Flavobacteriales</taxon>
        <taxon>Flavobacteriaceae</taxon>
        <taxon>Flavobacterium</taxon>
    </lineage>
</organism>
<proteinExistence type="predicted"/>
<name>A0ABQ1HIU8_9FLAO</name>
<reference evidence="2" key="1">
    <citation type="journal article" date="2019" name="Int. J. Syst. Evol. Microbiol.">
        <title>The Global Catalogue of Microorganisms (GCM) 10K type strain sequencing project: providing services to taxonomists for standard genome sequencing and annotation.</title>
        <authorList>
            <consortium name="The Broad Institute Genomics Platform"/>
            <consortium name="The Broad Institute Genome Sequencing Center for Infectious Disease"/>
            <person name="Wu L."/>
            <person name="Ma J."/>
        </authorList>
    </citation>
    <scope>NUCLEOTIDE SEQUENCE [LARGE SCALE GENOMIC DNA]</scope>
    <source>
        <strain evidence="2">CGMCC 1.12811</strain>
    </source>
</reference>
<evidence type="ECO:0000313" key="1">
    <source>
        <dbReference type="EMBL" id="GGA78443.1"/>
    </source>
</evidence>
<evidence type="ECO:0000313" key="2">
    <source>
        <dbReference type="Proteomes" id="UP000658793"/>
    </source>
</evidence>
<comment type="caution">
    <text evidence="1">The sequence shown here is derived from an EMBL/GenBank/DDBJ whole genome shotgun (WGS) entry which is preliminary data.</text>
</comment>
<sequence>MNIIYYMNTKFNYFLICFFIGLYSYSQEGIPVYSDYLSDNYYLLHPSMAGASNCAKLRLTARKQWFDQEDAPSLQTLSYNGRIGEKAGGGIILFNDKNGYHSQKGMKLTYAYHLMFSRDEIDLNQLSFGISGGLIQSQLDETSFIQSGDFDPIVDGTIVQKASYFNVDIGMSYNYLDFYVHGTIKNAIETRRKIYSGYESDNLRKFILSTGYIFGDRDRILWEPSVLFQYTSQTTEKAIDLNMKAYKAMDFGTLWAGLSYRTSFDGAEFNNGNGTSRQRYQSITPILGVNYNNFMFAYTYSQLGGDVKFGTGGFHQITLGLNLFCKREKYECHCPAIN</sequence>
<dbReference type="EMBL" id="BMGA01000004">
    <property type="protein sequence ID" value="GGA78443.1"/>
    <property type="molecule type" value="Genomic_DNA"/>
</dbReference>
<dbReference type="NCBIfam" id="TIGR03519">
    <property type="entry name" value="T9SS_PorP_fam"/>
    <property type="match status" value="1"/>
</dbReference>
<dbReference type="InterPro" id="IPR019861">
    <property type="entry name" value="PorP/SprF_Bacteroidetes"/>
</dbReference>
<protein>
    <submittedName>
        <fullName evidence="1">Membrane protein</fullName>
    </submittedName>
</protein>
<dbReference type="Proteomes" id="UP000658793">
    <property type="component" value="Unassembled WGS sequence"/>
</dbReference>
<dbReference type="Pfam" id="PF11751">
    <property type="entry name" value="PorP_SprF"/>
    <property type="match status" value="1"/>
</dbReference>
<accession>A0ABQ1HIU8</accession>
<keyword evidence="2" id="KW-1185">Reference proteome</keyword>
<gene>
    <name evidence="1" type="ORF">GCM10008015_18940</name>
</gene>